<keyword evidence="1" id="KW-0732">Signal</keyword>
<reference evidence="2 3" key="1">
    <citation type="submission" date="2018-03" db="EMBL/GenBank/DDBJ databases">
        <title>Genomic Encyclopedia of Type Strains, Phase III (KMG-III): the genomes of soil and plant-associated and newly described type strains.</title>
        <authorList>
            <person name="Whitman W."/>
        </authorList>
    </citation>
    <scope>NUCLEOTIDE SEQUENCE [LARGE SCALE GENOMIC DNA]</scope>
    <source>
        <strain evidence="2 3">CGMCC 1.12700</strain>
    </source>
</reference>
<dbReference type="OrthoDB" id="9765926at2"/>
<evidence type="ECO:0000256" key="1">
    <source>
        <dbReference type="SAM" id="SignalP"/>
    </source>
</evidence>
<keyword evidence="3" id="KW-1185">Reference proteome</keyword>
<feature type="signal peptide" evidence="1">
    <location>
        <begin position="1"/>
        <end position="22"/>
    </location>
</feature>
<dbReference type="RefSeq" id="WP_106522789.1">
    <property type="nucleotide sequence ID" value="NZ_PYGD01000003.1"/>
</dbReference>
<protein>
    <submittedName>
        <fullName evidence="2">Gliding motility-associated-like protein</fullName>
    </submittedName>
</protein>
<dbReference type="EMBL" id="PYGD01000003">
    <property type="protein sequence ID" value="PSK92604.1"/>
    <property type="molecule type" value="Genomic_DNA"/>
</dbReference>
<evidence type="ECO:0000313" key="3">
    <source>
        <dbReference type="Proteomes" id="UP000240572"/>
    </source>
</evidence>
<feature type="chain" id="PRO_5015194337" evidence="1">
    <location>
        <begin position="23"/>
        <end position="753"/>
    </location>
</feature>
<dbReference type="InterPro" id="IPR026341">
    <property type="entry name" value="T9SS_type_B"/>
</dbReference>
<comment type="caution">
    <text evidence="2">The sequence shown here is derived from an EMBL/GenBank/DDBJ whole genome shotgun (WGS) entry which is preliminary data.</text>
</comment>
<name>A0A2P8D5W0_9BACT</name>
<dbReference type="Proteomes" id="UP000240572">
    <property type="component" value="Unassembled WGS sequence"/>
</dbReference>
<accession>A0A2P8D5W0</accession>
<gene>
    <name evidence="2" type="ORF">B0I18_103181</name>
</gene>
<dbReference type="AlphaFoldDB" id="A0A2P8D5W0"/>
<organism evidence="2 3">
    <name type="scientific">Taibaiella chishuiensis</name>
    <dbReference type="NCBI Taxonomy" id="1434707"/>
    <lineage>
        <taxon>Bacteria</taxon>
        <taxon>Pseudomonadati</taxon>
        <taxon>Bacteroidota</taxon>
        <taxon>Chitinophagia</taxon>
        <taxon>Chitinophagales</taxon>
        <taxon>Chitinophagaceae</taxon>
        <taxon>Taibaiella</taxon>
    </lineage>
</organism>
<evidence type="ECO:0000313" key="2">
    <source>
        <dbReference type="EMBL" id="PSK92604.1"/>
    </source>
</evidence>
<proteinExistence type="predicted"/>
<dbReference type="Pfam" id="PF13585">
    <property type="entry name" value="CHU_C"/>
    <property type="match status" value="1"/>
</dbReference>
<sequence length="753" mass="79051">MRYKISSLLLGCCLAATSTVFSQTGLPYHQINENKTWIFGTGAGLNFNTTPPTAISSNNQEGSLGPRLGSGTSAVSDNTGLLRFSAQLDTVRDKNGNIMPNGGGLIAGLPTISSAAAAYYDGASLIVPKPGSPDQYYVFSQTSIATTSTVGSIPATYGGNDPRAGKLYYSLVDMTLNSGLGDVVAGQKGIKIDSMLCDRLVAVTGPACNIWVLCMKNDGSAMHAFEVTPTGVNPNPVVSPCPVAVAGGMNISPLFQMPGGCMRASGDGTKLAVSLAGVVLNLSTFSFFGGNFQLYDFNKVTGVASNQVNIMPPSALLTLDQQIFNLSFSPDNTKIYTPHGLLLGTGMSQFDISSGVAATIVASQVELNPSGDIASLTGIRLGPDDKVYVGGTSLLGLLPGGNLHRIDNPNVAGAGAGLTLNALALAPGSMSAFGLGVATVEAPPADTTFATHSLTLCAPQTATDLSVTQDPGYTYLWDDGATGATRNVTAGGTYWVVYGPSCPKLVDTFHVEAIDVRFDLGNDTVICGRIMPFDLKGPEVPGATYLWQDGSTGHSFNVSGGGVYSLTVTKRDCSASDEIRIDNFDVFQDLGPDTMVCARMPFSIRLQGRVPEGATALWSTGATTSAIDVSQPGTYGIKVTQDVCEGIDSITIRNTELCDCIAFMPNAFTPNGDGLNDVFTPVVEPACLLRGYNFQVFNRWGEQVFTTNTPEKGWDGMVKGQPADAGTYWFTIYFEKGTRSNTFTEKGNLTLVR</sequence>
<dbReference type="NCBIfam" id="TIGR04131">
    <property type="entry name" value="Bac_Flav_CTERM"/>
    <property type="match status" value="1"/>
</dbReference>